<dbReference type="PROSITE" id="PS51257">
    <property type="entry name" value="PROKAR_LIPOPROTEIN"/>
    <property type="match status" value="1"/>
</dbReference>
<keyword evidence="4" id="KW-1185">Reference proteome</keyword>
<dbReference type="EMBL" id="JBBYHV010000002">
    <property type="protein sequence ID" value="MEL1251571.1"/>
    <property type="molecule type" value="Genomic_DNA"/>
</dbReference>
<evidence type="ECO:0000256" key="1">
    <source>
        <dbReference type="SAM" id="MobiDB-lite"/>
    </source>
</evidence>
<organism evidence="3 4">
    <name type="scientific">Aurantiacibacter gilvus</name>
    <dbReference type="NCBI Taxonomy" id="3139141"/>
    <lineage>
        <taxon>Bacteria</taxon>
        <taxon>Pseudomonadati</taxon>
        <taxon>Pseudomonadota</taxon>
        <taxon>Alphaproteobacteria</taxon>
        <taxon>Sphingomonadales</taxon>
        <taxon>Erythrobacteraceae</taxon>
        <taxon>Aurantiacibacter</taxon>
    </lineage>
</organism>
<sequence>MIRTCCATALLALAGCYPAPADDPQPAEAPEATQAEPRTAEAPAPDTLAGEFRVAGIDGEPLDAPQGIALSVDEDVIDLLPCAGLVWDYTYMDGALETQRRQIDPVGTLCRPTPETVLAAEAIDAATQAIRTPSNGIRLSGGGHSLTLYSQ</sequence>
<protein>
    <recommendedName>
        <fullName evidence="5">META domain-containing protein</fullName>
    </recommendedName>
</protein>
<comment type="caution">
    <text evidence="3">The sequence shown here is derived from an EMBL/GenBank/DDBJ whole genome shotgun (WGS) entry which is preliminary data.</text>
</comment>
<feature type="region of interest" description="Disordered" evidence="1">
    <location>
        <begin position="22"/>
        <end position="45"/>
    </location>
</feature>
<feature type="signal peptide" evidence="2">
    <location>
        <begin position="1"/>
        <end position="21"/>
    </location>
</feature>
<accession>A0ABU9IGP7</accession>
<dbReference type="RefSeq" id="WP_341674121.1">
    <property type="nucleotide sequence ID" value="NZ_JBBYHV010000002.1"/>
</dbReference>
<feature type="chain" id="PRO_5046120503" description="META domain-containing protein" evidence="2">
    <location>
        <begin position="22"/>
        <end position="151"/>
    </location>
</feature>
<name>A0ABU9IGP7_9SPHN</name>
<proteinExistence type="predicted"/>
<reference evidence="3 4" key="1">
    <citation type="submission" date="2024-04" db="EMBL/GenBank/DDBJ databases">
        <title>Aurantiacibacter sp. DGU6 16S ribosomal RNA gene Genome sequencing and assembly.</title>
        <authorList>
            <person name="Park S."/>
        </authorList>
    </citation>
    <scope>NUCLEOTIDE SEQUENCE [LARGE SCALE GENOMIC DNA]</scope>
    <source>
        <strain evidence="3 4">DGU6</strain>
    </source>
</reference>
<gene>
    <name evidence="3" type="ORF">AAEO60_12920</name>
</gene>
<dbReference type="Proteomes" id="UP001497045">
    <property type="component" value="Unassembled WGS sequence"/>
</dbReference>
<evidence type="ECO:0000256" key="2">
    <source>
        <dbReference type="SAM" id="SignalP"/>
    </source>
</evidence>
<evidence type="ECO:0008006" key="5">
    <source>
        <dbReference type="Google" id="ProtNLM"/>
    </source>
</evidence>
<evidence type="ECO:0000313" key="4">
    <source>
        <dbReference type="Proteomes" id="UP001497045"/>
    </source>
</evidence>
<evidence type="ECO:0000313" key="3">
    <source>
        <dbReference type="EMBL" id="MEL1251571.1"/>
    </source>
</evidence>
<keyword evidence="2" id="KW-0732">Signal</keyword>